<dbReference type="eggNOG" id="COG3386">
    <property type="taxonomic scope" value="Bacteria"/>
</dbReference>
<dbReference type="RefSeq" id="WP_042278686.1">
    <property type="nucleotide sequence ID" value="NZ_BBML01000004.1"/>
</dbReference>
<gene>
    <name evidence="2" type="ORF">JCM19294_650</name>
</gene>
<evidence type="ECO:0000256" key="1">
    <source>
        <dbReference type="SAM" id="SignalP"/>
    </source>
</evidence>
<organism evidence="2 3">
    <name type="scientific">Nonlabens tegetincola</name>
    <dbReference type="NCBI Taxonomy" id="323273"/>
    <lineage>
        <taxon>Bacteria</taxon>
        <taxon>Pseudomonadati</taxon>
        <taxon>Bacteroidota</taxon>
        <taxon>Flavobacteriia</taxon>
        <taxon>Flavobacteriales</taxon>
        <taxon>Flavobacteriaceae</taxon>
        <taxon>Nonlabens</taxon>
    </lineage>
</organism>
<feature type="signal peptide" evidence="1">
    <location>
        <begin position="1"/>
        <end position="19"/>
    </location>
</feature>
<name>A0A090Q237_9FLAO</name>
<dbReference type="EMBL" id="BBML01000004">
    <property type="protein sequence ID" value="GAK97144.1"/>
    <property type="molecule type" value="Genomic_DNA"/>
</dbReference>
<dbReference type="PROSITE" id="PS51257">
    <property type="entry name" value="PROKAR_LIPOPROTEIN"/>
    <property type="match status" value="1"/>
</dbReference>
<feature type="chain" id="PRO_5001861458" evidence="1">
    <location>
        <begin position="20"/>
        <end position="286"/>
    </location>
</feature>
<accession>A0A090Q237</accession>
<dbReference type="STRING" id="319236.BST91_04540"/>
<keyword evidence="1" id="KW-0732">Signal</keyword>
<evidence type="ECO:0000313" key="2">
    <source>
        <dbReference type="EMBL" id="GAK97144.1"/>
    </source>
</evidence>
<proteinExistence type="predicted"/>
<dbReference type="Proteomes" id="UP000029221">
    <property type="component" value="Unassembled WGS sequence"/>
</dbReference>
<dbReference type="AlphaFoldDB" id="A0A090Q237"/>
<keyword evidence="3" id="KW-1185">Reference proteome</keyword>
<comment type="caution">
    <text evidence="2">The sequence shown here is derived from an EMBL/GenBank/DDBJ whole genome shotgun (WGS) entry which is preliminary data.</text>
</comment>
<sequence>MKAYFLLLLSFFISTSCLKNDKLQVVANLPDIIDECSGMEFISNTMYLALNDSGGKSIIYLCDINKGVVAELHSDQWNNVDWEDMAVIKNGSTTNIYIADTGNNYNKRKDLVIYEASIKNIEQLSGKVELNAVAHPFYYEDQDEFPPKKKERLFDAESLVVLNNNFYIFTRNRSKDFNGKTSVYTFPISTVPQKAKKLTEIEICNDKNDCQVTAADVFKNKIALLTYDKVIILTDYDSDFNEYQVTEYKLDHFSQKEAISFINDSELFIADEENKHSDGNIYRFDL</sequence>
<reference evidence="2" key="1">
    <citation type="journal article" date="2014" name="Genome Announc.">
        <title>Draft Genome Sequences of Marine Flavobacterium Nonlabens Strains NR17, NR24, NR27, NR32, NR33, and Ara13.</title>
        <authorList>
            <person name="Nakanishi M."/>
            <person name="Meirelles P."/>
            <person name="Suzuki R."/>
            <person name="Takatani N."/>
            <person name="Mino S."/>
            <person name="Suda W."/>
            <person name="Oshima K."/>
            <person name="Hattori M."/>
            <person name="Ohkuma M."/>
            <person name="Hosokawa M."/>
            <person name="Miyashita K."/>
            <person name="Thompson F.L."/>
            <person name="Niwa A."/>
            <person name="Sawabe T."/>
            <person name="Sawabe T."/>
        </authorList>
    </citation>
    <scope>NUCLEOTIDE SEQUENCE [LARGE SCALE GENOMIC DNA]</scope>
    <source>
        <strain evidence="2">JCM 19294</strain>
    </source>
</reference>
<dbReference type="SUPFAM" id="SSF101898">
    <property type="entry name" value="NHL repeat"/>
    <property type="match status" value="1"/>
</dbReference>
<protein>
    <submittedName>
        <fullName evidence="2">Gll0560 protein</fullName>
    </submittedName>
</protein>
<evidence type="ECO:0000313" key="3">
    <source>
        <dbReference type="Proteomes" id="UP000029221"/>
    </source>
</evidence>